<dbReference type="InterPro" id="IPR023827">
    <property type="entry name" value="Peptidase_S8_Asp-AS"/>
</dbReference>
<gene>
    <name evidence="11" type="ORF">OV287_53805</name>
</gene>
<feature type="active site" description="Charge relay system" evidence="5">
    <location>
        <position position="205"/>
    </location>
</feature>
<evidence type="ECO:0000256" key="8">
    <source>
        <dbReference type="SAM" id="SignalP"/>
    </source>
</evidence>
<evidence type="ECO:0000256" key="1">
    <source>
        <dbReference type="ARBA" id="ARBA00011073"/>
    </source>
</evidence>
<evidence type="ECO:0000259" key="9">
    <source>
        <dbReference type="Pfam" id="PF00082"/>
    </source>
</evidence>
<name>A0ABT4AQA0_9BACT</name>
<evidence type="ECO:0000256" key="7">
    <source>
        <dbReference type="SAM" id="MobiDB-lite"/>
    </source>
</evidence>
<comment type="caution">
    <text evidence="11">The sequence shown here is derived from an EMBL/GenBank/DDBJ whole genome shotgun (WGS) entry which is preliminary data.</text>
</comment>
<evidence type="ECO:0000259" key="10">
    <source>
        <dbReference type="Pfam" id="PF05922"/>
    </source>
</evidence>
<protein>
    <submittedName>
        <fullName evidence="11">S8 family serine peptidase</fullName>
    </submittedName>
</protein>
<dbReference type="PRINTS" id="PR00723">
    <property type="entry name" value="SUBTILISIN"/>
</dbReference>
<dbReference type="InterPro" id="IPR037045">
    <property type="entry name" value="S8pro/Inhibitor_I9_sf"/>
</dbReference>
<dbReference type="Pfam" id="PF05922">
    <property type="entry name" value="Inhibitor_I9"/>
    <property type="match status" value="1"/>
</dbReference>
<keyword evidence="3 5" id="KW-0378">Hydrolase</keyword>
<feature type="region of interest" description="Disordered" evidence="7">
    <location>
        <begin position="62"/>
        <end position="106"/>
    </location>
</feature>
<dbReference type="PROSITE" id="PS00136">
    <property type="entry name" value="SUBTILASE_ASP"/>
    <property type="match status" value="1"/>
</dbReference>
<feature type="domain" description="Inhibitor I9" evidence="10">
    <location>
        <begin position="52"/>
        <end position="164"/>
    </location>
</feature>
<dbReference type="CDD" id="cd00257">
    <property type="entry name" value="beta-trefoil_FSCN-like"/>
    <property type="match status" value="1"/>
</dbReference>
<dbReference type="InterPro" id="IPR036852">
    <property type="entry name" value="Peptidase_S8/S53_dom_sf"/>
</dbReference>
<dbReference type="PROSITE" id="PS51257">
    <property type="entry name" value="PROKAR_LIPOPROTEIN"/>
    <property type="match status" value="1"/>
</dbReference>
<keyword evidence="4 5" id="KW-0720">Serine protease</keyword>
<sequence length="586" mass="61653">MRMSKKTTVLLTCLTLTGCSAQEAAQEVAREPSISLGSTSKFMKTAEPIAGQYIVVLKGGEPQVEEPPSEPSGLPLPVPDTGDEAPVEGKAAAAAAEEEPPLDEESQKVIMRAKELTERYGGTLERTYTQVLRGFVTRMSEDQARKLAEVEPDVSYVVEDGEVTADWTQTGATWGLDRVDQRDRPLNGWYSYNRTGAGVHAYIVDTGIMANHQDFGGRASGDFSSINDGRLANDCNGHGTHVAGTVGGFNWGVAKGVRLHGVRVLDCSGRGSWSGVIAGLDWVKARHIKPAVVNMSLGGGANQAVDDAVRRIHHSGVVVAVAAGNESTNACSRSPARTPEAITVGATNSSDTRPSWSNYGSCLDLFAPGDGITSAWHNGGTNTISGTSMASPHVAGAAALFLEGNPWSGTWAVTDAIVGSASPNRVANAGSGSPNRLLYTGAFNISAPRISLRSVNGNYVVAENGGNNVVNANRWALGPWEMFYLIDLNGGAIAHGDQIALESIYGFFVVAENGGNGVVNANRTVIGPWETFTLLDLNGGFLVNGDPIALRSSSGYYVVAENGGGSVVNANRTAIGPWERFTLNFL</sequence>
<evidence type="ECO:0000313" key="12">
    <source>
        <dbReference type="Proteomes" id="UP001207654"/>
    </source>
</evidence>
<dbReference type="PROSITE" id="PS51892">
    <property type="entry name" value="SUBTILASE"/>
    <property type="match status" value="1"/>
</dbReference>
<dbReference type="InterPro" id="IPR008999">
    <property type="entry name" value="Actin-crosslinking"/>
</dbReference>
<dbReference type="InterPro" id="IPR023828">
    <property type="entry name" value="Peptidase_S8_Ser-AS"/>
</dbReference>
<dbReference type="InterPro" id="IPR050131">
    <property type="entry name" value="Peptidase_S8_subtilisin-like"/>
</dbReference>
<evidence type="ECO:0000256" key="2">
    <source>
        <dbReference type="ARBA" id="ARBA00022670"/>
    </source>
</evidence>
<dbReference type="InterPro" id="IPR022398">
    <property type="entry name" value="Peptidase_S8_His-AS"/>
</dbReference>
<accession>A0ABT4AQA0</accession>
<dbReference type="PROSITE" id="PS00137">
    <property type="entry name" value="SUBTILASE_HIS"/>
    <property type="match status" value="1"/>
</dbReference>
<feature type="active site" description="Charge relay system" evidence="5">
    <location>
        <position position="388"/>
    </location>
</feature>
<dbReference type="PANTHER" id="PTHR43806:SF11">
    <property type="entry name" value="CEREVISIN-RELATED"/>
    <property type="match status" value="1"/>
</dbReference>
<dbReference type="CDD" id="cd04077">
    <property type="entry name" value="Peptidases_S8_PCSK9_ProteinaseK_like"/>
    <property type="match status" value="1"/>
</dbReference>
<organism evidence="11 12">
    <name type="scientific">Archangium lansingense</name>
    <dbReference type="NCBI Taxonomy" id="2995310"/>
    <lineage>
        <taxon>Bacteria</taxon>
        <taxon>Pseudomonadati</taxon>
        <taxon>Myxococcota</taxon>
        <taxon>Myxococcia</taxon>
        <taxon>Myxococcales</taxon>
        <taxon>Cystobacterineae</taxon>
        <taxon>Archangiaceae</taxon>
        <taxon>Archangium</taxon>
    </lineage>
</organism>
<evidence type="ECO:0000256" key="4">
    <source>
        <dbReference type="ARBA" id="ARBA00022825"/>
    </source>
</evidence>
<dbReference type="SUPFAM" id="SSF54897">
    <property type="entry name" value="Protease propeptides/inhibitors"/>
    <property type="match status" value="1"/>
</dbReference>
<dbReference type="InterPro" id="IPR000209">
    <property type="entry name" value="Peptidase_S8/S53_dom"/>
</dbReference>
<keyword evidence="12" id="KW-1185">Reference proteome</keyword>
<feature type="domain" description="Peptidase S8/S53" evidence="9">
    <location>
        <begin position="202"/>
        <end position="421"/>
    </location>
</feature>
<evidence type="ECO:0000256" key="6">
    <source>
        <dbReference type="RuleBase" id="RU003355"/>
    </source>
</evidence>
<dbReference type="Gene3D" id="3.40.50.200">
    <property type="entry name" value="Peptidase S8/S53 domain"/>
    <property type="match status" value="1"/>
</dbReference>
<dbReference type="EMBL" id="JAPNKA010000001">
    <property type="protein sequence ID" value="MCY1083344.1"/>
    <property type="molecule type" value="Genomic_DNA"/>
</dbReference>
<dbReference type="InterPro" id="IPR034193">
    <property type="entry name" value="PCSK9_ProteinaseK-like"/>
</dbReference>
<dbReference type="PANTHER" id="PTHR43806">
    <property type="entry name" value="PEPTIDASE S8"/>
    <property type="match status" value="1"/>
</dbReference>
<reference evidence="11 12" key="1">
    <citation type="submission" date="2022-11" db="EMBL/GenBank/DDBJ databases">
        <title>Minimal conservation of predation-associated metabolite biosynthetic gene clusters underscores biosynthetic potential of Myxococcota including descriptions for ten novel species: Archangium lansinium sp. nov., Myxococcus landrumus sp. nov., Nannocystis bai.</title>
        <authorList>
            <person name="Ahearne A."/>
            <person name="Stevens C."/>
            <person name="Phillips K."/>
        </authorList>
    </citation>
    <scope>NUCLEOTIDE SEQUENCE [LARGE SCALE GENOMIC DNA]</scope>
    <source>
        <strain evidence="11 12">MIWBW</strain>
    </source>
</reference>
<dbReference type="RefSeq" id="WP_267541878.1">
    <property type="nucleotide sequence ID" value="NZ_JAPNKA010000001.1"/>
</dbReference>
<dbReference type="SUPFAM" id="SSF50405">
    <property type="entry name" value="Actin-crosslinking proteins"/>
    <property type="match status" value="1"/>
</dbReference>
<comment type="similarity">
    <text evidence="1 5 6">Belongs to the peptidase S8 family.</text>
</comment>
<dbReference type="Gene3D" id="2.80.10.50">
    <property type="match status" value="2"/>
</dbReference>
<dbReference type="PROSITE" id="PS00138">
    <property type="entry name" value="SUBTILASE_SER"/>
    <property type="match status" value="1"/>
</dbReference>
<feature type="active site" description="Charge relay system" evidence="5">
    <location>
        <position position="238"/>
    </location>
</feature>
<evidence type="ECO:0000256" key="5">
    <source>
        <dbReference type="PROSITE-ProRule" id="PRU01240"/>
    </source>
</evidence>
<dbReference type="SUPFAM" id="SSF52743">
    <property type="entry name" value="Subtilisin-like"/>
    <property type="match status" value="1"/>
</dbReference>
<evidence type="ECO:0000256" key="3">
    <source>
        <dbReference type="ARBA" id="ARBA00022801"/>
    </source>
</evidence>
<dbReference type="InterPro" id="IPR015500">
    <property type="entry name" value="Peptidase_S8_subtilisin-rel"/>
</dbReference>
<keyword evidence="2 5" id="KW-0645">Protease</keyword>
<proteinExistence type="inferred from homology"/>
<feature type="chain" id="PRO_5045288551" evidence="8">
    <location>
        <begin position="22"/>
        <end position="586"/>
    </location>
</feature>
<dbReference type="Gene3D" id="3.30.70.80">
    <property type="entry name" value="Peptidase S8 propeptide/proteinase inhibitor I9"/>
    <property type="match status" value="1"/>
</dbReference>
<dbReference type="InterPro" id="IPR010259">
    <property type="entry name" value="S8pro/Inhibitor_I9"/>
</dbReference>
<dbReference type="Proteomes" id="UP001207654">
    <property type="component" value="Unassembled WGS sequence"/>
</dbReference>
<feature type="signal peptide" evidence="8">
    <location>
        <begin position="1"/>
        <end position="21"/>
    </location>
</feature>
<evidence type="ECO:0000313" key="11">
    <source>
        <dbReference type="EMBL" id="MCY1083344.1"/>
    </source>
</evidence>
<keyword evidence="8" id="KW-0732">Signal</keyword>
<dbReference type="Pfam" id="PF00082">
    <property type="entry name" value="Peptidase_S8"/>
    <property type="match status" value="1"/>
</dbReference>